<gene>
    <name evidence="2" type="primary">rfbF</name>
    <name evidence="2" type="ORF">M8523_06700</name>
</gene>
<dbReference type="CDD" id="cd02524">
    <property type="entry name" value="G1P_cytidylyltransferase"/>
    <property type="match status" value="1"/>
</dbReference>
<dbReference type="PANTHER" id="PTHR47183">
    <property type="entry name" value="GLUCOSE-1-PHOSPHATE CYTIDYLYLTRANSFERASE-RELATED"/>
    <property type="match status" value="1"/>
</dbReference>
<accession>A0AA42CJ75</accession>
<organism evidence="2 3">
    <name type="scientific">Lichenifustis flavocetrariae</name>
    <dbReference type="NCBI Taxonomy" id="2949735"/>
    <lineage>
        <taxon>Bacteria</taxon>
        <taxon>Pseudomonadati</taxon>
        <taxon>Pseudomonadota</taxon>
        <taxon>Alphaproteobacteria</taxon>
        <taxon>Hyphomicrobiales</taxon>
        <taxon>Lichenihabitantaceae</taxon>
        <taxon>Lichenifustis</taxon>
    </lineage>
</organism>
<evidence type="ECO:0000259" key="1">
    <source>
        <dbReference type="Pfam" id="PF00483"/>
    </source>
</evidence>
<dbReference type="InterPro" id="IPR046981">
    <property type="entry name" value="G1P_cyt_trans"/>
</dbReference>
<dbReference type="EMBL" id="JAMOIM010000003">
    <property type="protein sequence ID" value="MCW6507711.1"/>
    <property type="molecule type" value="Genomic_DNA"/>
</dbReference>
<dbReference type="Gene3D" id="3.90.550.10">
    <property type="entry name" value="Spore Coat Polysaccharide Biosynthesis Protein SpsA, Chain A"/>
    <property type="match status" value="1"/>
</dbReference>
<dbReference type="Proteomes" id="UP001165667">
    <property type="component" value="Unassembled WGS sequence"/>
</dbReference>
<proteinExistence type="predicted"/>
<sequence>MDLKTVPVFILAGGLGTRLKEQTEFRPKPMVEVGNKPILWHIMRSYSAHGFRRFIICTGFKSEVVKSYFLNYDAMNSDFTVDLASRQLTYNGAHHQEDWEVTVAYTGELTMTGGRIGRAVSRYLGDAEHFAVTYGDGLTNANLAEEFAFHREHGKIGTVLAINPPSRFGELGTEGDTITHFAEKPELTSSWINGGYFFFKRDFAHYVNDSSSLVLEKEPLMKLAADGQLAIYRHPDFWFCMDTQRDHDELEQIWKSGKAPWTPENRKTSN</sequence>
<dbReference type="PANTHER" id="PTHR47183:SF1">
    <property type="entry name" value="GLUCOSE-1-PHOSPHATE CYTIDYLYLTRANSFERASE"/>
    <property type="match status" value="1"/>
</dbReference>
<keyword evidence="2" id="KW-0548">Nucleotidyltransferase</keyword>
<dbReference type="GO" id="GO:0047343">
    <property type="term" value="F:glucose-1-phosphate cytidylyltransferase activity"/>
    <property type="evidence" value="ECO:0007669"/>
    <property type="project" value="UniProtKB-EC"/>
</dbReference>
<dbReference type="Pfam" id="PF00483">
    <property type="entry name" value="NTP_transferase"/>
    <property type="match status" value="1"/>
</dbReference>
<reference evidence="2" key="1">
    <citation type="submission" date="2022-05" db="EMBL/GenBank/DDBJ databases">
        <authorList>
            <person name="Pankratov T."/>
        </authorList>
    </citation>
    <scope>NUCLEOTIDE SEQUENCE</scope>
    <source>
        <strain evidence="2">BP6-180914</strain>
    </source>
</reference>
<dbReference type="SUPFAM" id="SSF53448">
    <property type="entry name" value="Nucleotide-diphospho-sugar transferases"/>
    <property type="match status" value="1"/>
</dbReference>
<dbReference type="InterPro" id="IPR029044">
    <property type="entry name" value="Nucleotide-diphossugar_trans"/>
</dbReference>
<dbReference type="RefSeq" id="WP_282584072.1">
    <property type="nucleotide sequence ID" value="NZ_JAMOIM010000003.1"/>
</dbReference>
<feature type="domain" description="Nucleotidyl transferase" evidence="1">
    <location>
        <begin position="10"/>
        <end position="210"/>
    </location>
</feature>
<keyword evidence="2" id="KW-0808">Transferase</keyword>
<dbReference type="NCBIfam" id="TIGR02623">
    <property type="entry name" value="G1P_cyt_trans"/>
    <property type="match status" value="1"/>
</dbReference>
<comment type="caution">
    <text evidence="2">The sequence shown here is derived from an EMBL/GenBank/DDBJ whole genome shotgun (WGS) entry which is preliminary data.</text>
</comment>
<dbReference type="EC" id="2.7.7.33" evidence="2"/>
<keyword evidence="3" id="KW-1185">Reference proteome</keyword>
<dbReference type="GO" id="GO:0009243">
    <property type="term" value="P:O antigen biosynthetic process"/>
    <property type="evidence" value="ECO:0007669"/>
    <property type="project" value="InterPro"/>
</dbReference>
<dbReference type="InterPro" id="IPR005835">
    <property type="entry name" value="NTP_transferase_dom"/>
</dbReference>
<name>A0AA42CJ75_9HYPH</name>
<evidence type="ECO:0000313" key="2">
    <source>
        <dbReference type="EMBL" id="MCW6507711.1"/>
    </source>
</evidence>
<dbReference type="AlphaFoldDB" id="A0AA42CJ75"/>
<dbReference type="InterPro" id="IPR013446">
    <property type="entry name" value="G1P_cyt_trans-like"/>
</dbReference>
<evidence type="ECO:0000313" key="3">
    <source>
        <dbReference type="Proteomes" id="UP001165667"/>
    </source>
</evidence>
<protein>
    <submittedName>
        <fullName evidence="2">Glucose-1-phosphate cytidylyltransferase</fullName>
        <ecNumber evidence="2">2.7.7.33</ecNumber>
    </submittedName>
</protein>